<proteinExistence type="predicted"/>
<dbReference type="EMBL" id="JAJFAZ020000001">
    <property type="protein sequence ID" value="KAI5350048.1"/>
    <property type="molecule type" value="Genomic_DNA"/>
</dbReference>
<reference evidence="1 2" key="1">
    <citation type="journal article" date="2022" name="G3 (Bethesda)">
        <title>Whole-genome sequence and methylome profiling of the almond [Prunus dulcis (Mill.) D.A. Webb] cultivar 'Nonpareil'.</title>
        <authorList>
            <person name="D'Amico-Willman K.M."/>
            <person name="Ouma W.Z."/>
            <person name="Meulia T."/>
            <person name="Sideli G.M."/>
            <person name="Gradziel T.M."/>
            <person name="Fresnedo-Ramirez J."/>
        </authorList>
    </citation>
    <scope>NUCLEOTIDE SEQUENCE [LARGE SCALE GENOMIC DNA]</scope>
    <source>
        <strain evidence="1">Clone GOH B32 T37-40</strain>
    </source>
</reference>
<dbReference type="SUPFAM" id="SSF56672">
    <property type="entry name" value="DNA/RNA polymerases"/>
    <property type="match status" value="1"/>
</dbReference>
<sequence>MDTYSGYNQILMHEDDKAKTSFIIERGTYYSKNDECEVALQNLKTYLTSPLMLSKPVPGEDLFVYLAVSNSVVSSTPIREELGA</sequence>
<organism evidence="1 2">
    <name type="scientific">Prunus dulcis</name>
    <name type="common">Almond</name>
    <name type="synonym">Amygdalus dulcis</name>
    <dbReference type="NCBI Taxonomy" id="3755"/>
    <lineage>
        <taxon>Eukaryota</taxon>
        <taxon>Viridiplantae</taxon>
        <taxon>Streptophyta</taxon>
        <taxon>Embryophyta</taxon>
        <taxon>Tracheophyta</taxon>
        <taxon>Spermatophyta</taxon>
        <taxon>Magnoliopsida</taxon>
        <taxon>eudicotyledons</taxon>
        <taxon>Gunneridae</taxon>
        <taxon>Pentapetalae</taxon>
        <taxon>rosids</taxon>
        <taxon>fabids</taxon>
        <taxon>Rosales</taxon>
        <taxon>Rosaceae</taxon>
        <taxon>Amygdaloideae</taxon>
        <taxon>Amygdaleae</taxon>
        <taxon>Prunus</taxon>
    </lineage>
</organism>
<comment type="caution">
    <text evidence="1">The sequence shown here is derived from an EMBL/GenBank/DDBJ whole genome shotgun (WGS) entry which is preliminary data.</text>
</comment>
<protein>
    <submittedName>
        <fullName evidence="1">Uncharacterized protein</fullName>
    </submittedName>
</protein>
<dbReference type="AlphaFoldDB" id="A0AAD4ZLE8"/>
<gene>
    <name evidence="1" type="ORF">L3X38_002939</name>
</gene>
<evidence type="ECO:0000313" key="2">
    <source>
        <dbReference type="Proteomes" id="UP001054821"/>
    </source>
</evidence>
<dbReference type="InterPro" id="IPR043502">
    <property type="entry name" value="DNA/RNA_pol_sf"/>
</dbReference>
<keyword evidence="2" id="KW-1185">Reference proteome</keyword>
<dbReference type="Proteomes" id="UP001054821">
    <property type="component" value="Chromosome 1"/>
</dbReference>
<evidence type="ECO:0000313" key="1">
    <source>
        <dbReference type="EMBL" id="KAI5350048.1"/>
    </source>
</evidence>
<name>A0AAD4ZLE8_PRUDU</name>
<accession>A0AAD4ZLE8</accession>